<dbReference type="Proteomes" id="UP000009049">
    <property type="component" value="Chromosome"/>
</dbReference>
<dbReference type="STRING" id="313596.RB2501_12227"/>
<protein>
    <submittedName>
        <fullName evidence="2">Uncharacterized protein</fullName>
    </submittedName>
</protein>
<dbReference type="Pfam" id="PF19578">
    <property type="entry name" value="DUF6090"/>
    <property type="match status" value="1"/>
</dbReference>
<accession>A4CN52</accession>
<dbReference type="KEGG" id="rbi:RB2501_12227"/>
<evidence type="ECO:0000256" key="1">
    <source>
        <dbReference type="SAM" id="Phobius"/>
    </source>
</evidence>
<proteinExistence type="predicted"/>
<evidence type="ECO:0000313" key="2">
    <source>
        <dbReference type="EMBL" id="EAR15094.1"/>
    </source>
</evidence>
<dbReference type="EMBL" id="CP001712">
    <property type="protein sequence ID" value="EAR15094.1"/>
    <property type="molecule type" value="Genomic_DNA"/>
</dbReference>
<evidence type="ECO:0000313" key="3">
    <source>
        <dbReference type="Proteomes" id="UP000009049"/>
    </source>
</evidence>
<sequence>MIKFFRKIRQNLLTENKLSKYLIYAIGEIILVVIGILIAIQINNWNEQSKTQKSADIQLNQLSQNISDDLIQLDALNEVIKTNVIKSQMLSDQFQQIIPFDSLTTSYITASLFEQNFYANSTAYDKLNKTGEFSILPKDLQMEITAYYNLLYRIKEREEITNTFIKKEIEPYYFNHYSKYHRKGSNKHPLLEDYYQNDKREAIPLDISAIANDDKMATINFARLYQIKIQQEFYEEALQQGTKLKASIDEHLN</sequence>
<keyword evidence="1" id="KW-0812">Transmembrane</keyword>
<dbReference type="AlphaFoldDB" id="A4CN52"/>
<keyword evidence="1" id="KW-0472">Membrane</keyword>
<feature type="transmembrane region" description="Helical" evidence="1">
    <location>
        <begin position="21"/>
        <end position="42"/>
    </location>
</feature>
<dbReference type="eggNOG" id="ENOG502ZC4K">
    <property type="taxonomic scope" value="Bacteria"/>
</dbReference>
<keyword evidence="1" id="KW-1133">Transmembrane helix</keyword>
<gene>
    <name evidence="2" type="ordered locus">RB2501_12227</name>
</gene>
<dbReference type="RefSeq" id="WP_015754415.1">
    <property type="nucleotide sequence ID" value="NC_013222.1"/>
</dbReference>
<name>A4CN52_ROBBH</name>
<organism evidence="2 3">
    <name type="scientific">Robiginitalea biformata (strain ATCC BAA-864 / DSM 15991 / KCTC 12146 / HTCC2501)</name>
    <dbReference type="NCBI Taxonomy" id="313596"/>
    <lineage>
        <taxon>Bacteria</taxon>
        <taxon>Pseudomonadati</taxon>
        <taxon>Bacteroidota</taxon>
        <taxon>Flavobacteriia</taxon>
        <taxon>Flavobacteriales</taxon>
        <taxon>Flavobacteriaceae</taxon>
        <taxon>Robiginitalea</taxon>
    </lineage>
</organism>
<keyword evidence="3" id="KW-1185">Reference proteome</keyword>
<dbReference type="InterPro" id="IPR045749">
    <property type="entry name" value="DUF6090"/>
</dbReference>
<reference evidence="2 3" key="1">
    <citation type="journal article" date="2009" name="J. Bacteriol.">
        <title>Complete genome sequence of Robiginitalea biformata HTCC2501.</title>
        <authorList>
            <person name="Oh H.M."/>
            <person name="Giovannoni S.J."/>
            <person name="Lee K."/>
            <person name="Ferriera S."/>
            <person name="Johnson J."/>
            <person name="Cho J.C."/>
        </authorList>
    </citation>
    <scope>NUCLEOTIDE SEQUENCE [LARGE SCALE GENOMIC DNA]</scope>
    <source>
        <strain evidence="3">ATCC BAA-864 / HTCC2501 / KCTC 12146</strain>
    </source>
</reference>
<dbReference type="HOGENOM" id="CLU_091694_1_1_10"/>
<dbReference type="OrthoDB" id="1430261at2"/>